<reference evidence="1" key="1">
    <citation type="submission" date="2019-08" db="EMBL/GenBank/DDBJ databases">
        <authorList>
            <person name="Kucharzyk K."/>
            <person name="Murdoch R.W."/>
            <person name="Higgins S."/>
            <person name="Loffler F."/>
        </authorList>
    </citation>
    <scope>NUCLEOTIDE SEQUENCE</scope>
</reference>
<comment type="caution">
    <text evidence="1">The sequence shown here is derived from an EMBL/GenBank/DDBJ whole genome shotgun (WGS) entry which is preliminary data.</text>
</comment>
<sequence>MLCKEVITYNLWEVITLSIDITEKVLKYLDKRKIHSLVIDLIPNETNPG</sequence>
<evidence type="ECO:0000313" key="1">
    <source>
        <dbReference type="EMBL" id="MPN02940.1"/>
    </source>
</evidence>
<protein>
    <submittedName>
        <fullName evidence="1">Uncharacterized protein</fullName>
    </submittedName>
</protein>
<gene>
    <name evidence="1" type="ORF">SDC9_150161</name>
</gene>
<organism evidence="1">
    <name type="scientific">bioreactor metagenome</name>
    <dbReference type="NCBI Taxonomy" id="1076179"/>
    <lineage>
        <taxon>unclassified sequences</taxon>
        <taxon>metagenomes</taxon>
        <taxon>ecological metagenomes</taxon>
    </lineage>
</organism>
<proteinExistence type="predicted"/>
<name>A0A645ENK4_9ZZZZ</name>
<dbReference type="EMBL" id="VSSQ01048892">
    <property type="protein sequence ID" value="MPN02940.1"/>
    <property type="molecule type" value="Genomic_DNA"/>
</dbReference>
<dbReference type="AlphaFoldDB" id="A0A645ENK4"/>
<accession>A0A645ENK4</accession>